<keyword evidence="4" id="KW-1185">Reference proteome</keyword>
<evidence type="ECO:0000256" key="2">
    <source>
        <dbReference type="RuleBase" id="RU003707"/>
    </source>
</evidence>
<dbReference type="HOGENOM" id="CLU_009834_7_0_0"/>
<dbReference type="EMBL" id="CP002454">
    <property type="protein sequence ID" value="ADV68726.1"/>
    <property type="molecule type" value="Genomic_DNA"/>
</dbReference>
<dbReference type="KEGG" id="dmr:Deima_3097"/>
<dbReference type="CDD" id="cd06558">
    <property type="entry name" value="crotonase-like"/>
    <property type="match status" value="1"/>
</dbReference>
<dbReference type="RefSeq" id="WP_013558229.1">
    <property type="nucleotide sequence ID" value="NC_014958.1"/>
</dbReference>
<dbReference type="PROSITE" id="PS00166">
    <property type="entry name" value="ENOYL_COA_HYDRATASE"/>
    <property type="match status" value="1"/>
</dbReference>
<evidence type="ECO:0000313" key="4">
    <source>
        <dbReference type="Proteomes" id="UP000008635"/>
    </source>
</evidence>
<dbReference type="OrthoDB" id="9775794at2"/>
<gene>
    <name evidence="3" type="ordered locus">Deima_3097</name>
</gene>
<dbReference type="SUPFAM" id="SSF52096">
    <property type="entry name" value="ClpP/crotonase"/>
    <property type="match status" value="1"/>
</dbReference>
<dbReference type="STRING" id="709986.Deima_3097"/>
<dbReference type="InterPro" id="IPR018376">
    <property type="entry name" value="Enoyl-CoA_hyd/isom_CS"/>
</dbReference>
<dbReference type="GO" id="GO:0016853">
    <property type="term" value="F:isomerase activity"/>
    <property type="evidence" value="ECO:0007669"/>
    <property type="project" value="UniProtKB-KW"/>
</dbReference>
<proteinExistence type="inferred from homology"/>
<dbReference type="InterPro" id="IPR029045">
    <property type="entry name" value="ClpP/crotonase-like_dom_sf"/>
</dbReference>
<dbReference type="PANTHER" id="PTHR43149">
    <property type="entry name" value="ENOYL-COA HYDRATASE"/>
    <property type="match status" value="1"/>
</dbReference>
<dbReference type="AlphaFoldDB" id="E8UC65"/>
<evidence type="ECO:0000256" key="1">
    <source>
        <dbReference type="ARBA" id="ARBA00005254"/>
    </source>
</evidence>
<dbReference type="Gene3D" id="3.90.226.10">
    <property type="entry name" value="2-enoyl-CoA Hydratase, Chain A, domain 1"/>
    <property type="match status" value="1"/>
</dbReference>
<comment type="similarity">
    <text evidence="1 2">Belongs to the enoyl-CoA hydratase/isomerase family.</text>
</comment>
<sequence>MTSTTVHVARSGPVATLTLASKRGAFGPAFWRDLPAALADLGDARALIIRGQAGTFSVGLDLHQTAPIIAAALPQDGEFLRLVDEMQQALNALAALPIPVIAAVDGWCIGAGLELISACDVRLATTSARFSLPEVTLGIVADLGGLSRLPPLIGLGRTQHLALTGDPIDAPTALNWGLVTELHDTEDALLTRAETLAARLAALPPRAAEGTKRTLNAHLPHADSLRHAAQWNADHLDLNALGAHLQKLSRSNG</sequence>
<reference evidence="4" key="2">
    <citation type="submission" date="2011-01" db="EMBL/GenBank/DDBJ databases">
        <title>The complete genome of Deinococcus maricopensis DSM 21211.</title>
        <authorList>
            <consortium name="US DOE Joint Genome Institute (JGI-PGF)"/>
            <person name="Lucas S."/>
            <person name="Copeland A."/>
            <person name="Lapidus A."/>
            <person name="Goodwin L."/>
            <person name="Pitluck S."/>
            <person name="Kyrpides N."/>
            <person name="Mavromatis K."/>
            <person name="Pagani I."/>
            <person name="Ivanova N."/>
            <person name="Ovchinnikova G."/>
            <person name="Zeytun A."/>
            <person name="Detter J.C."/>
            <person name="Han C."/>
            <person name="Land M."/>
            <person name="Hauser L."/>
            <person name="Markowitz V."/>
            <person name="Cheng J.-F."/>
            <person name="Hugenholtz P."/>
            <person name="Woyke T."/>
            <person name="Wu D."/>
            <person name="Pukall R."/>
            <person name="Gehrich-Schroeter G."/>
            <person name="Brambilla E."/>
            <person name="Klenk H.-P."/>
            <person name="Eisen J.A."/>
        </authorList>
    </citation>
    <scope>NUCLEOTIDE SEQUENCE [LARGE SCALE GENOMIC DNA]</scope>
    <source>
        <strain evidence="4">DSM 21211 / LMG 22137 / NRRL B-23946 / LB-34</strain>
    </source>
</reference>
<keyword evidence="3" id="KW-0413">Isomerase</keyword>
<dbReference type="InterPro" id="IPR001753">
    <property type="entry name" value="Enoyl-CoA_hydra/iso"/>
</dbReference>
<name>E8UC65_DEIML</name>
<protein>
    <submittedName>
        <fullName evidence="3">Enoyl-CoA hydratase/isomerase</fullName>
    </submittedName>
</protein>
<accession>E8UC65</accession>
<dbReference type="eggNOG" id="COG1024">
    <property type="taxonomic scope" value="Bacteria"/>
</dbReference>
<dbReference type="Pfam" id="PF00378">
    <property type="entry name" value="ECH_1"/>
    <property type="match status" value="1"/>
</dbReference>
<evidence type="ECO:0000313" key="3">
    <source>
        <dbReference type="EMBL" id="ADV68726.1"/>
    </source>
</evidence>
<dbReference type="PANTHER" id="PTHR43149:SF1">
    <property type="entry name" value="DELTA(3,5)-DELTA(2,4)-DIENOYL-COA ISOMERASE, MITOCHONDRIAL"/>
    <property type="match status" value="1"/>
</dbReference>
<organism evidence="3 4">
    <name type="scientific">Deinococcus maricopensis (strain DSM 21211 / LMG 22137 / NRRL B-23946 / LB-34)</name>
    <dbReference type="NCBI Taxonomy" id="709986"/>
    <lineage>
        <taxon>Bacteria</taxon>
        <taxon>Thermotogati</taxon>
        <taxon>Deinococcota</taxon>
        <taxon>Deinococci</taxon>
        <taxon>Deinococcales</taxon>
        <taxon>Deinococcaceae</taxon>
        <taxon>Deinococcus</taxon>
    </lineage>
</organism>
<dbReference type="Proteomes" id="UP000008635">
    <property type="component" value="Chromosome"/>
</dbReference>
<dbReference type="InterPro" id="IPR045002">
    <property type="entry name" value="Ech1-like"/>
</dbReference>
<reference evidence="3 4" key="1">
    <citation type="journal article" date="2011" name="Stand. Genomic Sci.">
        <title>Complete genome sequence of Deinococcus maricopensis type strain (LB-34).</title>
        <authorList>
            <person name="Pukall R."/>
            <person name="Zeytun A."/>
            <person name="Lucas S."/>
            <person name="Lapidus A."/>
            <person name="Hammon N."/>
            <person name="Deshpande S."/>
            <person name="Nolan M."/>
            <person name="Cheng J.F."/>
            <person name="Pitluck S."/>
            <person name="Liolios K."/>
            <person name="Pagani I."/>
            <person name="Mikhailova N."/>
            <person name="Ivanova N."/>
            <person name="Mavromatis K."/>
            <person name="Pati A."/>
            <person name="Tapia R."/>
            <person name="Han C."/>
            <person name="Goodwin L."/>
            <person name="Chen A."/>
            <person name="Palaniappan K."/>
            <person name="Land M."/>
            <person name="Hauser L."/>
            <person name="Chang Y.J."/>
            <person name="Jeffries C.D."/>
            <person name="Brambilla E.M."/>
            <person name="Rohde M."/>
            <person name="Goker M."/>
            <person name="Detter J.C."/>
            <person name="Woyke T."/>
            <person name="Bristow J."/>
            <person name="Eisen J.A."/>
            <person name="Markowitz V."/>
            <person name="Hugenholtz P."/>
            <person name="Kyrpides N.C."/>
            <person name="Klenk H.P."/>
        </authorList>
    </citation>
    <scope>NUCLEOTIDE SEQUENCE [LARGE SCALE GENOMIC DNA]</scope>
    <source>
        <strain evidence="4">DSM 21211 / LMG 22137 / NRRL B-23946 / LB-34</strain>
    </source>
</reference>